<dbReference type="EMBL" id="JACHOA010000009">
    <property type="protein sequence ID" value="MBB4615494.1"/>
    <property type="molecule type" value="Genomic_DNA"/>
</dbReference>
<comment type="caution">
    <text evidence="2">The sequence shown here is derived from an EMBL/GenBank/DDBJ whole genome shotgun (WGS) entry which is preliminary data.</text>
</comment>
<keyword evidence="1" id="KW-1133">Transmembrane helix</keyword>
<feature type="transmembrane region" description="Helical" evidence="1">
    <location>
        <begin position="21"/>
        <end position="40"/>
    </location>
</feature>
<keyword evidence="3" id="KW-1185">Reference proteome</keyword>
<sequence>MNLRNLDETGDVIARKRINRAPLPLLAIGLPWATIMLASMASFSPIISSAPVMPPLAYMMLLAWRMMRPGMLPLWAGLPLGLFDDLYSGMPFGSGIVLWSGTMLAMELIDEKFLWRGFAQDWLAACALISAYLLLGSVLAGIATGYPLPLVIVPQTLVSLALYPVVTRVVALLDRVRLLPLKRL</sequence>
<name>A0A7W7AFV7_9SPHN</name>
<evidence type="ECO:0000313" key="3">
    <source>
        <dbReference type="Proteomes" id="UP000538566"/>
    </source>
</evidence>
<protein>
    <submittedName>
        <fullName evidence="2">Rod shape-determining protein MreD</fullName>
    </submittedName>
</protein>
<proteinExistence type="predicted"/>
<keyword evidence="1" id="KW-0472">Membrane</keyword>
<dbReference type="OrthoDB" id="7426601at2"/>
<feature type="transmembrane region" description="Helical" evidence="1">
    <location>
        <begin position="122"/>
        <end position="146"/>
    </location>
</feature>
<gene>
    <name evidence="2" type="ORF">GGR37_003790</name>
</gene>
<accession>A0A7W7AFV7</accession>
<organism evidence="2 3">
    <name type="scientific">Novosphingobium taihuense</name>
    <dbReference type="NCBI Taxonomy" id="260085"/>
    <lineage>
        <taxon>Bacteria</taxon>
        <taxon>Pseudomonadati</taxon>
        <taxon>Pseudomonadota</taxon>
        <taxon>Alphaproteobacteria</taxon>
        <taxon>Sphingomonadales</taxon>
        <taxon>Sphingomonadaceae</taxon>
        <taxon>Novosphingobium</taxon>
    </lineage>
</organism>
<dbReference type="Proteomes" id="UP000538566">
    <property type="component" value="Unassembled WGS sequence"/>
</dbReference>
<feature type="transmembrane region" description="Helical" evidence="1">
    <location>
        <begin position="152"/>
        <end position="173"/>
    </location>
</feature>
<evidence type="ECO:0000256" key="1">
    <source>
        <dbReference type="SAM" id="Phobius"/>
    </source>
</evidence>
<dbReference type="AlphaFoldDB" id="A0A7W7AFV7"/>
<evidence type="ECO:0000313" key="2">
    <source>
        <dbReference type="EMBL" id="MBB4615494.1"/>
    </source>
</evidence>
<keyword evidence="1" id="KW-0812">Transmembrane</keyword>
<dbReference type="RefSeq" id="WP_144907127.1">
    <property type="nucleotide sequence ID" value="NZ_JACHOA010000009.1"/>
</dbReference>
<reference evidence="2 3" key="1">
    <citation type="submission" date="2020-08" db="EMBL/GenBank/DDBJ databases">
        <title>Genomic Encyclopedia of Type Strains, Phase IV (KMG-IV): sequencing the most valuable type-strain genomes for metagenomic binning, comparative biology and taxonomic classification.</title>
        <authorList>
            <person name="Goeker M."/>
        </authorList>
    </citation>
    <scope>NUCLEOTIDE SEQUENCE [LARGE SCALE GENOMIC DNA]</scope>
    <source>
        <strain evidence="2 3">DSM 17507</strain>
    </source>
</reference>